<proteinExistence type="predicted"/>
<sequence>MIGLGGCVYEKNQTPFSSRLLANPVVTPPSGLASRPPRAQHYRGGDSRLQQLAEKILRVIRWHTHMPLYLAICYPAIRASTKFIALSSRLIIHATEHESAPKRSRRPLLYLAHAHIPSKPDESLLQWRVYVPGVAIKA</sequence>
<dbReference type="EMBL" id="CP019477">
    <property type="protein sequence ID" value="UQC85809.1"/>
    <property type="molecule type" value="Genomic_DNA"/>
</dbReference>
<dbReference type="Proteomes" id="UP000830671">
    <property type="component" value="Chromosome 5"/>
</dbReference>
<reference evidence="1" key="1">
    <citation type="journal article" date="2021" name="Mol. Plant Microbe Interact.">
        <title>Complete Genome Sequence of the Plant-Pathogenic Fungus Colletotrichum lupini.</title>
        <authorList>
            <person name="Baroncelli R."/>
            <person name="Pensec F."/>
            <person name="Da Lio D."/>
            <person name="Boufleur T."/>
            <person name="Vicente I."/>
            <person name="Sarrocco S."/>
            <person name="Picot A."/>
            <person name="Baraldi E."/>
            <person name="Sukno S."/>
            <person name="Thon M."/>
            <person name="Le Floch G."/>
        </authorList>
    </citation>
    <scope>NUCLEOTIDE SEQUENCE</scope>
    <source>
        <strain evidence="1">IMI 504893</strain>
    </source>
</reference>
<keyword evidence="2" id="KW-1185">Reference proteome</keyword>
<dbReference type="RefSeq" id="XP_049147421.1">
    <property type="nucleotide sequence ID" value="XM_049290276.1"/>
</dbReference>
<dbReference type="GeneID" id="73345286"/>
<protein>
    <submittedName>
        <fullName evidence="1">Uncharacterized protein</fullName>
    </submittedName>
</protein>
<gene>
    <name evidence="1" type="ORF">CLUP02_11308</name>
</gene>
<evidence type="ECO:0000313" key="1">
    <source>
        <dbReference type="EMBL" id="UQC85809.1"/>
    </source>
</evidence>
<dbReference type="AlphaFoldDB" id="A0A9Q8WJM2"/>
<dbReference type="KEGG" id="clup:CLUP02_11308"/>
<accession>A0A9Q8WJM2</accession>
<name>A0A9Q8WJM2_9PEZI</name>
<evidence type="ECO:0000313" key="2">
    <source>
        <dbReference type="Proteomes" id="UP000830671"/>
    </source>
</evidence>
<organism evidence="1 2">
    <name type="scientific">Colletotrichum lupini</name>
    <dbReference type="NCBI Taxonomy" id="145971"/>
    <lineage>
        <taxon>Eukaryota</taxon>
        <taxon>Fungi</taxon>
        <taxon>Dikarya</taxon>
        <taxon>Ascomycota</taxon>
        <taxon>Pezizomycotina</taxon>
        <taxon>Sordariomycetes</taxon>
        <taxon>Hypocreomycetidae</taxon>
        <taxon>Glomerellales</taxon>
        <taxon>Glomerellaceae</taxon>
        <taxon>Colletotrichum</taxon>
        <taxon>Colletotrichum acutatum species complex</taxon>
    </lineage>
</organism>